<gene>
    <name evidence="8" type="ORF">K458DRAFT_347670</name>
</gene>
<evidence type="ECO:0000256" key="1">
    <source>
        <dbReference type="ARBA" id="ARBA00009986"/>
    </source>
</evidence>
<evidence type="ECO:0000256" key="2">
    <source>
        <dbReference type="ARBA" id="ARBA00023002"/>
    </source>
</evidence>
<dbReference type="EC" id="1.2.1.3" evidence="3"/>
<evidence type="ECO:0000256" key="3">
    <source>
        <dbReference type="ARBA" id="ARBA00024226"/>
    </source>
</evidence>
<keyword evidence="9" id="KW-1185">Reference proteome</keyword>
<dbReference type="FunFam" id="3.40.309.10:FF:000012">
    <property type="entry name" value="Betaine aldehyde dehydrogenase"/>
    <property type="match status" value="1"/>
</dbReference>
<dbReference type="InterPro" id="IPR016163">
    <property type="entry name" value="Ald_DH_C"/>
</dbReference>
<sequence>MGEYIMEEKFMYHQLFINNHYVDAKSSETLSIYSPYDETLVADNIQVAGQADVNAAVAAARAAFQGEWSKWTPAQRSRAMNKLADLIDERANELALWESKCMGQPVGIAQRLTELTATTFRYYAGWTDKIAGEQYPAVEGMYKIVQYDPIGVCAGIGAWNGSLAFFGFKCAAALAVGCTVIYKGSEKTPIGVLQLGELVKEAGFPPGVINIITGDGKAGAMLASHMDINKISFTGSVFAGKKVQELAAKSNLKRVVLELGGKSPSLIFPDADLDNALQHHSVNFLFNSGQACVAATRTFLHEDIAPKFIEQLKVRFQQLTHTMGPPEEANTFLGPLADGKQFDRVMKFLEVGKQEAELVTGGSRHGDSGFYVEPTIFLNPKDDARIYREEIFGPVITLRTFKTEEEAIQLANDTSYGLSSCIFTSSASRALRVARQLEAGTVNINTSAVFGVEMPFGGWKQSGIGREGGRQGLMHYVEAKTININMNV</sequence>
<dbReference type="Gene3D" id="3.40.605.10">
    <property type="entry name" value="Aldehyde Dehydrogenase, Chain A, domain 1"/>
    <property type="match status" value="1"/>
</dbReference>
<name>A0A6G1IM49_9PLEO</name>
<evidence type="ECO:0000313" key="8">
    <source>
        <dbReference type="EMBL" id="KAF2679021.1"/>
    </source>
</evidence>
<dbReference type="EMBL" id="MU005607">
    <property type="protein sequence ID" value="KAF2679021.1"/>
    <property type="molecule type" value="Genomic_DNA"/>
</dbReference>
<dbReference type="Gene3D" id="3.40.309.10">
    <property type="entry name" value="Aldehyde Dehydrogenase, Chain A, domain 2"/>
    <property type="match status" value="1"/>
</dbReference>
<comment type="similarity">
    <text evidence="1 6">Belongs to the aldehyde dehydrogenase family.</text>
</comment>
<protein>
    <recommendedName>
        <fullName evidence="3">aldehyde dehydrogenase (NAD(+))</fullName>
        <ecNumber evidence="3">1.2.1.3</ecNumber>
    </recommendedName>
</protein>
<dbReference type="PROSITE" id="PS00070">
    <property type="entry name" value="ALDEHYDE_DEHYDR_CYS"/>
    <property type="match status" value="1"/>
</dbReference>
<evidence type="ECO:0000259" key="7">
    <source>
        <dbReference type="Pfam" id="PF00171"/>
    </source>
</evidence>
<comment type="catalytic activity">
    <reaction evidence="4">
        <text>an aldehyde + NAD(+) + H2O = a carboxylate + NADH + 2 H(+)</text>
        <dbReference type="Rhea" id="RHEA:16185"/>
        <dbReference type="ChEBI" id="CHEBI:15377"/>
        <dbReference type="ChEBI" id="CHEBI:15378"/>
        <dbReference type="ChEBI" id="CHEBI:17478"/>
        <dbReference type="ChEBI" id="CHEBI:29067"/>
        <dbReference type="ChEBI" id="CHEBI:57540"/>
        <dbReference type="ChEBI" id="CHEBI:57945"/>
        <dbReference type="EC" id="1.2.1.3"/>
    </reaction>
</comment>
<dbReference type="OrthoDB" id="310895at2759"/>
<dbReference type="PROSITE" id="PS00687">
    <property type="entry name" value="ALDEHYDE_DEHYDR_GLU"/>
    <property type="match status" value="1"/>
</dbReference>
<dbReference type="GO" id="GO:0004029">
    <property type="term" value="F:aldehyde dehydrogenase (NAD+) activity"/>
    <property type="evidence" value="ECO:0007669"/>
    <property type="project" value="UniProtKB-EC"/>
</dbReference>
<dbReference type="Pfam" id="PF00171">
    <property type="entry name" value="Aldedh"/>
    <property type="match status" value="1"/>
</dbReference>
<evidence type="ECO:0000256" key="6">
    <source>
        <dbReference type="RuleBase" id="RU003345"/>
    </source>
</evidence>
<feature type="domain" description="Aldehyde dehydrogenase" evidence="7">
    <location>
        <begin position="21"/>
        <end position="482"/>
    </location>
</feature>
<dbReference type="SUPFAM" id="SSF53720">
    <property type="entry name" value="ALDH-like"/>
    <property type="match status" value="1"/>
</dbReference>
<proteinExistence type="inferred from homology"/>
<accession>A0A6G1IM49</accession>
<organism evidence="8 9">
    <name type="scientific">Lentithecium fluviatile CBS 122367</name>
    <dbReference type="NCBI Taxonomy" id="1168545"/>
    <lineage>
        <taxon>Eukaryota</taxon>
        <taxon>Fungi</taxon>
        <taxon>Dikarya</taxon>
        <taxon>Ascomycota</taxon>
        <taxon>Pezizomycotina</taxon>
        <taxon>Dothideomycetes</taxon>
        <taxon>Pleosporomycetidae</taxon>
        <taxon>Pleosporales</taxon>
        <taxon>Massarineae</taxon>
        <taxon>Lentitheciaceae</taxon>
        <taxon>Lentithecium</taxon>
    </lineage>
</organism>
<dbReference type="InterPro" id="IPR016160">
    <property type="entry name" value="Ald_DH_CS_CYS"/>
</dbReference>
<dbReference type="InterPro" id="IPR015590">
    <property type="entry name" value="Aldehyde_DH_dom"/>
</dbReference>
<evidence type="ECO:0000313" key="9">
    <source>
        <dbReference type="Proteomes" id="UP000799291"/>
    </source>
</evidence>
<dbReference type="AlphaFoldDB" id="A0A6G1IM49"/>
<dbReference type="InterPro" id="IPR016161">
    <property type="entry name" value="Ald_DH/histidinol_DH"/>
</dbReference>
<reference evidence="8" key="1">
    <citation type="journal article" date="2020" name="Stud. Mycol.">
        <title>101 Dothideomycetes genomes: a test case for predicting lifestyles and emergence of pathogens.</title>
        <authorList>
            <person name="Haridas S."/>
            <person name="Albert R."/>
            <person name="Binder M."/>
            <person name="Bloem J."/>
            <person name="Labutti K."/>
            <person name="Salamov A."/>
            <person name="Andreopoulos B."/>
            <person name="Baker S."/>
            <person name="Barry K."/>
            <person name="Bills G."/>
            <person name="Bluhm B."/>
            <person name="Cannon C."/>
            <person name="Castanera R."/>
            <person name="Culley D."/>
            <person name="Daum C."/>
            <person name="Ezra D."/>
            <person name="Gonzalez J."/>
            <person name="Henrissat B."/>
            <person name="Kuo A."/>
            <person name="Liang C."/>
            <person name="Lipzen A."/>
            <person name="Lutzoni F."/>
            <person name="Magnuson J."/>
            <person name="Mondo S."/>
            <person name="Nolan M."/>
            <person name="Ohm R."/>
            <person name="Pangilinan J."/>
            <person name="Park H.-J."/>
            <person name="Ramirez L."/>
            <person name="Alfaro M."/>
            <person name="Sun H."/>
            <person name="Tritt A."/>
            <person name="Yoshinaga Y."/>
            <person name="Zwiers L.-H."/>
            <person name="Turgeon B."/>
            <person name="Goodwin S."/>
            <person name="Spatafora J."/>
            <person name="Crous P."/>
            <person name="Grigoriev I."/>
        </authorList>
    </citation>
    <scope>NUCLEOTIDE SEQUENCE</scope>
    <source>
        <strain evidence="8">CBS 122367</strain>
    </source>
</reference>
<dbReference type="FunFam" id="3.40.605.10:FF:000007">
    <property type="entry name" value="NAD/NADP-dependent betaine aldehyde dehydrogenase"/>
    <property type="match status" value="1"/>
</dbReference>
<keyword evidence="2 6" id="KW-0560">Oxidoreductase</keyword>
<evidence type="ECO:0000256" key="4">
    <source>
        <dbReference type="ARBA" id="ARBA00049194"/>
    </source>
</evidence>
<dbReference type="InterPro" id="IPR029510">
    <property type="entry name" value="Ald_DH_CS_GLU"/>
</dbReference>
<dbReference type="Proteomes" id="UP000799291">
    <property type="component" value="Unassembled WGS sequence"/>
</dbReference>
<evidence type="ECO:0000256" key="5">
    <source>
        <dbReference type="PROSITE-ProRule" id="PRU10007"/>
    </source>
</evidence>
<dbReference type="InterPro" id="IPR016162">
    <property type="entry name" value="Ald_DH_N"/>
</dbReference>
<dbReference type="PANTHER" id="PTHR11699">
    <property type="entry name" value="ALDEHYDE DEHYDROGENASE-RELATED"/>
    <property type="match status" value="1"/>
</dbReference>
<feature type="active site" evidence="5">
    <location>
        <position position="258"/>
    </location>
</feature>